<dbReference type="SUPFAM" id="SSF52518">
    <property type="entry name" value="Thiamin diphosphate-binding fold (THDP-binding)"/>
    <property type="match status" value="1"/>
</dbReference>
<dbReference type="InterPro" id="IPR005475">
    <property type="entry name" value="Transketolase-like_Pyr-bd"/>
</dbReference>
<dbReference type="RefSeq" id="WP_344038800.1">
    <property type="nucleotide sequence ID" value="NZ_BAAAKE010000013.1"/>
</dbReference>
<dbReference type="EMBL" id="JBHSJB010000033">
    <property type="protein sequence ID" value="MFC5058660.1"/>
    <property type="molecule type" value="Genomic_DNA"/>
</dbReference>
<comment type="caution">
    <text evidence="5">The sequence shown here is derived from an EMBL/GenBank/DDBJ whole genome shotgun (WGS) entry which is preliminary data.</text>
</comment>
<dbReference type="InterPro" id="IPR029061">
    <property type="entry name" value="THDP-binding"/>
</dbReference>
<dbReference type="Pfam" id="PF02780">
    <property type="entry name" value="Transketolase_C"/>
    <property type="match status" value="1"/>
</dbReference>
<dbReference type="EC" id="1.2.4.-" evidence="5"/>
<dbReference type="Gene3D" id="3.40.50.970">
    <property type="match status" value="1"/>
</dbReference>
<dbReference type="GO" id="GO:0016491">
    <property type="term" value="F:oxidoreductase activity"/>
    <property type="evidence" value="ECO:0007669"/>
    <property type="project" value="UniProtKB-KW"/>
</dbReference>
<reference evidence="6" key="1">
    <citation type="journal article" date="2019" name="Int. J. Syst. Evol. Microbiol.">
        <title>The Global Catalogue of Microorganisms (GCM) 10K type strain sequencing project: providing services to taxonomists for standard genome sequencing and annotation.</title>
        <authorList>
            <consortium name="The Broad Institute Genomics Platform"/>
            <consortium name="The Broad Institute Genome Sequencing Center for Infectious Disease"/>
            <person name="Wu L."/>
            <person name="Ma J."/>
        </authorList>
    </citation>
    <scope>NUCLEOTIDE SEQUENCE [LARGE SCALE GENOMIC DNA]</scope>
    <source>
        <strain evidence="6">KCTC 12848</strain>
    </source>
</reference>
<keyword evidence="6" id="KW-1185">Reference proteome</keyword>
<evidence type="ECO:0000313" key="5">
    <source>
        <dbReference type="EMBL" id="MFC5058660.1"/>
    </source>
</evidence>
<evidence type="ECO:0000256" key="1">
    <source>
        <dbReference type="ARBA" id="ARBA00001964"/>
    </source>
</evidence>
<gene>
    <name evidence="5" type="ORF">ACFPFM_33540</name>
</gene>
<dbReference type="PANTHER" id="PTHR43257">
    <property type="entry name" value="PYRUVATE DEHYDROGENASE E1 COMPONENT BETA SUBUNIT"/>
    <property type="match status" value="1"/>
</dbReference>
<feature type="domain" description="Transketolase-like pyrimidine-binding" evidence="4">
    <location>
        <begin position="12"/>
        <end position="188"/>
    </location>
</feature>
<evidence type="ECO:0000313" key="6">
    <source>
        <dbReference type="Proteomes" id="UP001595833"/>
    </source>
</evidence>
<dbReference type="SUPFAM" id="SSF52922">
    <property type="entry name" value="TK C-terminal domain-like"/>
    <property type="match status" value="1"/>
</dbReference>
<dbReference type="InterPro" id="IPR033248">
    <property type="entry name" value="Transketolase_C"/>
</dbReference>
<proteinExistence type="predicted"/>
<keyword evidence="2 5" id="KW-0560">Oxidoreductase</keyword>
<accession>A0ABV9YAN8</accession>
<evidence type="ECO:0000256" key="3">
    <source>
        <dbReference type="ARBA" id="ARBA00023052"/>
    </source>
</evidence>
<name>A0ABV9YAN8_9PSEU</name>
<sequence>MTGEREQDVRALTYWQAISEATVQCMAADERVLVVGEGVDDFRGTYGTTKEAFQRFGPRRVVDVPNSENATAGIAVGAAVAGLRPVVVHTRADFLFLAMDALVNLAAKWRYMYGGDKGGAPVVTRGVVGRGWGQGATHSQSPHATFGHYAGLHVATPATPADAKGLLVAALTGDTPVVLIENRSLYSLEGEVPEAMTPVPFGVGRVARPGTDVTVVAASLMVHEALRAADQLATHGVSVEVVDVRSIRPLDDAIICESVARTGRLVVADTSWARYGFSAEVAAVVAENVPQALRAPVRRVTPPDCPSPVSWPLEEAFNAGATQIVRACLEVCEVSGPALPALEAVTAGFQGPY</sequence>
<organism evidence="5 6">
    <name type="scientific">Saccharothrix xinjiangensis</name>
    <dbReference type="NCBI Taxonomy" id="204798"/>
    <lineage>
        <taxon>Bacteria</taxon>
        <taxon>Bacillati</taxon>
        <taxon>Actinomycetota</taxon>
        <taxon>Actinomycetes</taxon>
        <taxon>Pseudonocardiales</taxon>
        <taxon>Pseudonocardiaceae</taxon>
        <taxon>Saccharothrix</taxon>
    </lineage>
</organism>
<dbReference type="PANTHER" id="PTHR43257:SF2">
    <property type="entry name" value="PYRUVATE DEHYDROGENASE E1 COMPONENT SUBUNIT BETA"/>
    <property type="match status" value="1"/>
</dbReference>
<dbReference type="SMART" id="SM00861">
    <property type="entry name" value="Transket_pyr"/>
    <property type="match status" value="1"/>
</dbReference>
<dbReference type="Proteomes" id="UP001595833">
    <property type="component" value="Unassembled WGS sequence"/>
</dbReference>
<dbReference type="Pfam" id="PF02779">
    <property type="entry name" value="Transket_pyr"/>
    <property type="match status" value="1"/>
</dbReference>
<comment type="cofactor">
    <cofactor evidence="1">
        <name>thiamine diphosphate</name>
        <dbReference type="ChEBI" id="CHEBI:58937"/>
    </cofactor>
</comment>
<protein>
    <submittedName>
        <fullName evidence="5">Alpha-ketoacid dehydrogenase subunit beta</fullName>
        <ecNumber evidence="5">1.2.4.-</ecNumber>
    </submittedName>
</protein>
<dbReference type="InterPro" id="IPR009014">
    <property type="entry name" value="Transketo_C/PFOR_II"/>
</dbReference>
<keyword evidence="3" id="KW-0786">Thiamine pyrophosphate</keyword>
<evidence type="ECO:0000256" key="2">
    <source>
        <dbReference type="ARBA" id="ARBA00023002"/>
    </source>
</evidence>
<evidence type="ECO:0000259" key="4">
    <source>
        <dbReference type="SMART" id="SM00861"/>
    </source>
</evidence>
<dbReference type="Gene3D" id="3.40.50.920">
    <property type="match status" value="1"/>
</dbReference>